<dbReference type="Proteomes" id="UP000002892">
    <property type="component" value="Chromosome"/>
</dbReference>
<dbReference type="InterPro" id="IPR006230">
    <property type="entry name" value="MutL"/>
</dbReference>
<sequence length="453" mass="49290">MRKVLVAEIGSTTTVVNAFDGLDTTNPRLLGQGLSPTTVLDGDVGIGLRRAVADLEKTTGPVGSLRDVPFYATSSAAGGLKMTVHGLVPDMTARAAREAALGAGAVVRYQTAGELTEEDWEEILQIRPNIMLLAGGVDHGDRRVVLENANKLASWFSQTTWRIPIIYAGNIAVAASVQKILAQANLDVRVVPNVYPKIDQLNIEPTRRAIQEVFEQHITEAPGMQGIRKIVNGRIMPTPGAVMQAAQLFYGEMGDVLVFDVGGATTDVHSITLGAEENQKIALGPEPLAKRTVEGDLGVYVNAQSIVELTGKEKISEHHGRDWANYLKPVPRTPEEVALSSELTTEAIRIALLRHSGRYRHYYGTNGRVTRVDGRDLTRIRWIVGTGGALTRLPNGLGMIRQSYQQAGDALLPREEVALMLDTDYIMASLGVLTTTYRQGSWLLLRKSLEIEN</sequence>
<dbReference type="HOGENOM" id="CLU_046680_0_0_9"/>
<dbReference type="NCBIfam" id="NF040744">
    <property type="entry name" value="ornith_Or-4"/>
    <property type="match status" value="1"/>
</dbReference>
<evidence type="ECO:0000313" key="1">
    <source>
        <dbReference type="EMBL" id="AFM40855.1"/>
    </source>
</evidence>
<proteinExistence type="predicted"/>
<evidence type="ECO:0008006" key="3">
    <source>
        <dbReference type="Google" id="ProtNLM"/>
    </source>
</evidence>
<gene>
    <name evidence="1" type="ordered locus">Desaci_1878</name>
</gene>
<dbReference type="NCBIfam" id="TIGR01319">
    <property type="entry name" value="glmL_fam"/>
    <property type="match status" value="1"/>
</dbReference>
<organism evidence="1 2">
    <name type="scientific">Desulfosporosinus acidiphilus (strain DSM 22704 / JCM 16185 / SJ4)</name>
    <dbReference type="NCBI Taxonomy" id="646529"/>
    <lineage>
        <taxon>Bacteria</taxon>
        <taxon>Bacillati</taxon>
        <taxon>Bacillota</taxon>
        <taxon>Clostridia</taxon>
        <taxon>Eubacteriales</taxon>
        <taxon>Desulfitobacteriaceae</taxon>
        <taxon>Desulfosporosinus</taxon>
    </lineage>
</organism>
<dbReference type="AlphaFoldDB" id="I4D4Y1"/>
<dbReference type="OrthoDB" id="9769453at2"/>
<dbReference type="STRING" id="646529.Desaci_1878"/>
<accession>I4D4Y1</accession>
<name>I4D4Y1_DESAJ</name>
<evidence type="ECO:0000313" key="2">
    <source>
        <dbReference type="Proteomes" id="UP000002892"/>
    </source>
</evidence>
<dbReference type="EMBL" id="CP003639">
    <property type="protein sequence ID" value="AFM40855.1"/>
    <property type="molecule type" value="Genomic_DNA"/>
</dbReference>
<protein>
    <recommendedName>
        <fullName evidence="3">DNA mismatch repair protein MutL</fullName>
    </recommendedName>
</protein>
<reference evidence="1 2" key="1">
    <citation type="journal article" date="2012" name="J. Bacteriol.">
        <title>Complete genome sequences of Desulfosporosinus orientis DSM765T, Desulfosporosinus youngiae DSM17734T, Desulfosporosinus meridiei DSM13257T, and Desulfosporosinus acidiphilus DSM22704T.</title>
        <authorList>
            <person name="Pester M."/>
            <person name="Brambilla E."/>
            <person name="Alazard D."/>
            <person name="Rattei T."/>
            <person name="Weinmaier T."/>
            <person name="Han J."/>
            <person name="Lucas S."/>
            <person name="Lapidus A."/>
            <person name="Cheng J.F."/>
            <person name="Goodwin L."/>
            <person name="Pitluck S."/>
            <person name="Peters L."/>
            <person name="Ovchinnikova G."/>
            <person name="Teshima H."/>
            <person name="Detter J.C."/>
            <person name="Han C.S."/>
            <person name="Tapia R."/>
            <person name="Land M.L."/>
            <person name="Hauser L."/>
            <person name="Kyrpides N.C."/>
            <person name="Ivanova N.N."/>
            <person name="Pagani I."/>
            <person name="Huntmann M."/>
            <person name="Wei C.L."/>
            <person name="Davenport K.W."/>
            <person name="Daligault H."/>
            <person name="Chain P.S."/>
            <person name="Chen A."/>
            <person name="Mavromatis K."/>
            <person name="Markowitz V."/>
            <person name="Szeto E."/>
            <person name="Mikhailova N."/>
            <person name="Pati A."/>
            <person name="Wagner M."/>
            <person name="Woyke T."/>
            <person name="Ollivier B."/>
            <person name="Klenk H.P."/>
            <person name="Spring S."/>
            <person name="Loy A."/>
        </authorList>
    </citation>
    <scope>NUCLEOTIDE SEQUENCE [LARGE SCALE GENOMIC DNA]</scope>
    <source>
        <strain evidence="2">DSM 22704 / JCM 16185 / SJ4</strain>
    </source>
</reference>
<dbReference type="KEGG" id="dai:Desaci_1878"/>
<dbReference type="RefSeq" id="WP_014826861.1">
    <property type="nucleotide sequence ID" value="NC_018068.1"/>
</dbReference>
<keyword evidence="2" id="KW-1185">Reference proteome</keyword>
<dbReference type="eggNOG" id="COG0849">
    <property type="taxonomic scope" value="Bacteria"/>
</dbReference>
<dbReference type="Pfam" id="PF13941">
    <property type="entry name" value="MutL"/>
    <property type="match status" value="1"/>
</dbReference>
<dbReference type="PIRSF" id="PIRSF004729">
    <property type="entry name" value="MutL"/>
    <property type="match status" value="1"/>
</dbReference>